<dbReference type="STRING" id="1802067.A2966_03065"/>
<organism evidence="1 2">
    <name type="scientific">Candidatus Roizmanbacteria bacterium RIFCSPLOWO2_01_FULL_41_22</name>
    <dbReference type="NCBI Taxonomy" id="1802067"/>
    <lineage>
        <taxon>Bacteria</taxon>
        <taxon>Candidatus Roizmaniibacteriota</taxon>
    </lineage>
</organism>
<proteinExistence type="predicted"/>
<protein>
    <recommendedName>
        <fullName evidence="3">VWFA domain-containing protein</fullName>
    </recommendedName>
</protein>
<evidence type="ECO:0000313" key="1">
    <source>
        <dbReference type="EMBL" id="OGK51421.1"/>
    </source>
</evidence>
<name>A0A1F7J735_9BACT</name>
<dbReference type="InterPro" id="IPR036465">
    <property type="entry name" value="vWFA_dom_sf"/>
</dbReference>
<dbReference type="Proteomes" id="UP000176480">
    <property type="component" value="Unassembled WGS sequence"/>
</dbReference>
<gene>
    <name evidence="1" type="ORF">A2966_03065</name>
</gene>
<dbReference type="AlphaFoldDB" id="A0A1F7J735"/>
<evidence type="ECO:0008006" key="3">
    <source>
        <dbReference type="Google" id="ProtNLM"/>
    </source>
</evidence>
<dbReference type="EMBL" id="MGAR01000029">
    <property type="protein sequence ID" value="OGK51421.1"/>
    <property type="molecule type" value="Genomic_DNA"/>
</dbReference>
<sequence length="334" mass="36263">MAAENGKGNGHLMNIGGEYALTTILGLRSAALASLQQLSLEAQTAAVNSQRDPSPQARQTLKIAQANEKQAKETLDITPRKLIFLVDLTDSMQPDERKKAAKVLRTIDLMSGTGLVEFYGFGDKHTTPSRWLQKIDPQEEDLIKMLPMLGGSNRHESLLSALDDVCREQGLYNSVDDLGNIQVYGVTDEYDHKGIPSIAMAELVVDPEAREQVRTKLNQLVNNANEVNNGGLSETDGIDGLLTRLVANQVIIHAITPDQNCEDYHGRDLKNLGLYWSAIAEITGGDHTILGQDVFADNATSGTVKAKVTTDYVGFAQQYSQVLGLTGNSSVAAR</sequence>
<evidence type="ECO:0000313" key="2">
    <source>
        <dbReference type="Proteomes" id="UP000176480"/>
    </source>
</evidence>
<comment type="caution">
    <text evidence="1">The sequence shown here is derived from an EMBL/GenBank/DDBJ whole genome shotgun (WGS) entry which is preliminary data.</text>
</comment>
<accession>A0A1F7J735</accession>
<reference evidence="1 2" key="1">
    <citation type="journal article" date="2016" name="Nat. Commun.">
        <title>Thousands of microbial genomes shed light on interconnected biogeochemical processes in an aquifer system.</title>
        <authorList>
            <person name="Anantharaman K."/>
            <person name="Brown C.T."/>
            <person name="Hug L.A."/>
            <person name="Sharon I."/>
            <person name="Castelle C.J."/>
            <person name="Probst A.J."/>
            <person name="Thomas B.C."/>
            <person name="Singh A."/>
            <person name="Wilkins M.J."/>
            <person name="Karaoz U."/>
            <person name="Brodie E.L."/>
            <person name="Williams K.H."/>
            <person name="Hubbard S.S."/>
            <person name="Banfield J.F."/>
        </authorList>
    </citation>
    <scope>NUCLEOTIDE SEQUENCE [LARGE SCALE GENOMIC DNA]</scope>
</reference>
<dbReference type="SUPFAM" id="SSF53300">
    <property type="entry name" value="vWA-like"/>
    <property type="match status" value="1"/>
</dbReference>